<proteinExistence type="predicted"/>
<keyword evidence="2" id="KW-0812">Transmembrane</keyword>
<evidence type="ECO:0008006" key="5">
    <source>
        <dbReference type="Google" id="ProtNLM"/>
    </source>
</evidence>
<dbReference type="Proteomes" id="UP001250181">
    <property type="component" value="Unassembled WGS sequence"/>
</dbReference>
<feature type="transmembrane region" description="Helical" evidence="2">
    <location>
        <begin position="352"/>
        <end position="371"/>
    </location>
</feature>
<feature type="transmembrane region" description="Helical" evidence="2">
    <location>
        <begin position="106"/>
        <end position="130"/>
    </location>
</feature>
<sequence>MISLEPRKKYRFSVLKLLIRLQNFRLPRKRTVLIPVLGIYVTLMVTAQSAWAKDYTPVGIGDLLPSVDIPYTKGQGTLYEEYGNPLLYTITDDYGMWDVMDPMLEIPAIICMALTAVIGSAAVTIVQWIFNVTTIPPLENAITASVGGAAKTLTETLLPSAMVIGALVAYANHRRAAGSSLSQLGWVAVSTIFSISLLTAPQTWVNGIDSARNVGSSVAMNATSAGLGDGTKEPIDLGHKTTYGNNERDNMLRKSSDAVWRTYVVTPWCVVQFGSLEACKAEGKGLLDKGIDPEERKEHMKGVGDRIGGDSNSWVDGHNPVGRMMVAIPALICVILFAALVLMLAFASLASLLGALLMLVSGVIFACLWIIPGRPRTWGVRWFDFLLGYTLQSAIATMTLGSVLVVTTASTKMMGEYGYAAAAGISIATAIVAFKFRSVLESIVGVSGLTSPAAAVGGLLAARAAGKAGWGITKGLGRGLAGMRLPRMPRMPRRSGGGGGGTDRPTTPQLPPGGTPGALAGARRPMPPLPSGQTAGAALPNSGSRKEVGPLTSRPELPSSTAPARGRSVADGPAKAVPGTRRPAEVGGTRRPAEVGGSVPRQALPAASGSAQATTQNAPNSASRPAAGAANRPSPTLRTENSGASYTFRQGPKTGTSAPKVIPHKVVRSTPNRPGGSTGPNPTRPENRSRARSRGRGRGLSVPTVTRRNGGN</sequence>
<feature type="transmembrane region" description="Helical" evidence="2">
    <location>
        <begin position="417"/>
        <end position="434"/>
    </location>
</feature>
<protein>
    <recommendedName>
        <fullName evidence="5">Integral membrane protein</fullName>
    </recommendedName>
</protein>
<name>A0ABU3QSP2_9ACTN</name>
<keyword evidence="2" id="KW-1133">Transmembrane helix</keyword>
<reference evidence="3 4" key="1">
    <citation type="submission" date="2023-09" db="EMBL/GenBank/DDBJ databases">
        <title>Streptomyces sp. nov.: A antagonism against Alternaria gaisen Producing Streptochlin, Isolated from Tamarix root soil.</title>
        <authorList>
            <person name="Chen Y."/>
        </authorList>
    </citation>
    <scope>NUCLEOTIDE SEQUENCE [LARGE SCALE GENOMIC DNA]</scope>
    <source>
        <strain evidence="3 4">TRM76323</strain>
    </source>
</reference>
<feature type="transmembrane region" description="Helical" evidence="2">
    <location>
        <begin position="383"/>
        <end position="405"/>
    </location>
</feature>
<feature type="compositionally biased region" description="Polar residues" evidence="1">
    <location>
        <begin position="633"/>
        <end position="657"/>
    </location>
</feature>
<keyword evidence="2" id="KW-0472">Membrane</keyword>
<accession>A0ABU3QSP2</accession>
<evidence type="ECO:0000313" key="3">
    <source>
        <dbReference type="EMBL" id="MDT9685601.1"/>
    </source>
</evidence>
<feature type="transmembrane region" description="Helical" evidence="2">
    <location>
        <begin position="326"/>
        <end position="346"/>
    </location>
</feature>
<dbReference type="EMBL" id="JAWCTQ010000044">
    <property type="protein sequence ID" value="MDT9685601.1"/>
    <property type="molecule type" value="Genomic_DNA"/>
</dbReference>
<feature type="compositionally biased region" description="Polar residues" evidence="1">
    <location>
        <begin position="703"/>
        <end position="712"/>
    </location>
</feature>
<evidence type="ECO:0000256" key="1">
    <source>
        <dbReference type="SAM" id="MobiDB-lite"/>
    </source>
</evidence>
<organism evidence="3 4">
    <name type="scientific">Streptomyces tamarix</name>
    <dbReference type="NCBI Taxonomy" id="3078565"/>
    <lineage>
        <taxon>Bacteria</taxon>
        <taxon>Bacillati</taxon>
        <taxon>Actinomycetota</taxon>
        <taxon>Actinomycetes</taxon>
        <taxon>Kitasatosporales</taxon>
        <taxon>Streptomycetaceae</taxon>
        <taxon>Streptomyces</taxon>
    </lineage>
</organism>
<keyword evidence="4" id="KW-1185">Reference proteome</keyword>
<comment type="caution">
    <text evidence="3">The sequence shown here is derived from an EMBL/GenBank/DDBJ whole genome shotgun (WGS) entry which is preliminary data.</text>
</comment>
<evidence type="ECO:0000256" key="2">
    <source>
        <dbReference type="SAM" id="Phobius"/>
    </source>
</evidence>
<evidence type="ECO:0000313" key="4">
    <source>
        <dbReference type="Proteomes" id="UP001250181"/>
    </source>
</evidence>
<feature type="region of interest" description="Disordered" evidence="1">
    <location>
        <begin position="481"/>
        <end position="712"/>
    </location>
</feature>
<feature type="compositionally biased region" description="Polar residues" evidence="1">
    <location>
        <begin position="609"/>
        <end position="623"/>
    </location>
</feature>
<gene>
    <name evidence="3" type="ORF">RND61_26570</name>
</gene>
<dbReference type="RefSeq" id="WP_315880645.1">
    <property type="nucleotide sequence ID" value="NZ_JAWCTQ010000044.1"/>
</dbReference>